<evidence type="ECO:0000313" key="4">
    <source>
        <dbReference type="Proteomes" id="UP000435112"/>
    </source>
</evidence>
<gene>
    <name evidence="1" type="ORF">PR002_g15419</name>
    <name evidence="2" type="ORF">PR003_g15739</name>
</gene>
<proteinExistence type="predicted"/>
<organism evidence="1 4">
    <name type="scientific">Phytophthora rubi</name>
    <dbReference type="NCBI Taxonomy" id="129364"/>
    <lineage>
        <taxon>Eukaryota</taxon>
        <taxon>Sar</taxon>
        <taxon>Stramenopiles</taxon>
        <taxon>Oomycota</taxon>
        <taxon>Peronosporomycetes</taxon>
        <taxon>Peronosporales</taxon>
        <taxon>Peronosporaceae</taxon>
        <taxon>Phytophthora</taxon>
    </lineage>
</organism>
<name>A0A6A3KX34_9STRA</name>
<dbReference type="Proteomes" id="UP000434957">
    <property type="component" value="Unassembled WGS sequence"/>
</dbReference>
<keyword evidence="3" id="KW-1185">Reference proteome</keyword>
<comment type="caution">
    <text evidence="1">The sequence shown here is derived from an EMBL/GenBank/DDBJ whole genome shotgun (WGS) entry which is preliminary data.</text>
</comment>
<dbReference type="Proteomes" id="UP000435112">
    <property type="component" value="Unassembled WGS sequence"/>
</dbReference>
<reference evidence="1 4" key="1">
    <citation type="submission" date="2018-09" db="EMBL/GenBank/DDBJ databases">
        <title>Genomic investigation of the strawberry pathogen Phytophthora fragariae indicates pathogenicity is determined by transcriptional variation in three key races.</title>
        <authorList>
            <person name="Adams T.M."/>
            <person name="Armitage A.D."/>
            <person name="Sobczyk M.K."/>
            <person name="Bates H.J."/>
            <person name="Dunwell J.M."/>
            <person name="Nellist C.F."/>
            <person name="Harrison R.J."/>
        </authorList>
    </citation>
    <scope>NUCLEOTIDE SEQUENCE [LARGE SCALE GENOMIC DNA]</scope>
    <source>
        <strain evidence="1 4">SCRP324</strain>
        <strain evidence="2 3">SCRP333</strain>
    </source>
</reference>
<dbReference type="AlphaFoldDB" id="A0A6A3KX34"/>
<dbReference type="EMBL" id="QXFU01001120">
    <property type="protein sequence ID" value="KAE9010207.1"/>
    <property type="molecule type" value="Genomic_DNA"/>
</dbReference>
<evidence type="ECO:0000313" key="2">
    <source>
        <dbReference type="EMBL" id="KAE9328661.1"/>
    </source>
</evidence>
<evidence type="ECO:0000313" key="3">
    <source>
        <dbReference type="Proteomes" id="UP000434957"/>
    </source>
</evidence>
<dbReference type="EMBL" id="QXFT01001108">
    <property type="protein sequence ID" value="KAE9328661.1"/>
    <property type="molecule type" value="Genomic_DNA"/>
</dbReference>
<sequence length="34" mass="3596">MGGGMGFGHDALLLERLPVDFDGSRTTVEICDEG</sequence>
<protein>
    <submittedName>
        <fullName evidence="1">Uncharacterized protein</fullName>
    </submittedName>
</protein>
<accession>A0A6A3KX34</accession>
<evidence type="ECO:0000313" key="1">
    <source>
        <dbReference type="EMBL" id="KAE9010207.1"/>
    </source>
</evidence>